<dbReference type="GO" id="GO:0003677">
    <property type="term" value="F:DNA binding"/>
    <property type="evidence" value="ECO:0007669"/>
    <property type="project" value="InterPro"/>
</dbReference>
<reference evidence="6 7" key="1">
    <citation type="submission" date="2021-02" db="EMBL/GenBank/DDBJ databases">
        <title>Genome assembly of Pseudopithomyces chartarum.</title>
        <authorList>
            <person name="Jauregui R."/>
            <person name="Singh J."/>
            <person name="Voisey C."/>
        </authorList>
    </citation>
    <scope>NUCLEOTIDE SEQUENCE [LARGE SCALE GENOMIC DNA]</scope>
    <source>
        <strain evidence="6 7">AGR01</strain>
    </source>
</reference>
<evidence type="ECO:0000256" key="3">
    <source>
        <dbReference type="ARBA" id="ARBA00023242"/>
    </source>
</evidence>
<keyword evidence="7" id="KW-1185">Reference proteome</keyword>
<dbReference type="InterPro" id="IPR050613">
    <property type="entry name" value="Sec_Metabolite_Reg"/>
</dbReference>
<dbReference type="GO" id="GO:0006351">
    <property type="term" value="P:DNA-templated transcription"/>
    <property type="evidence" value="ECO:0007669"/>
    <property type="project" value="InterPro"/>
</dbReference>
<dbReference type="SMART" id="SM00906">
    <property type="entry name" value="Fungal_trans"/>
    <property type="match status" value="1"/>
</dbReference>
<accession>A0AAN6LWS6</accession>
<organism evidence="6 7">
    <name type="scientific">Pseudopithomyces chartarum</name>
    <dbReference type="NCBI Taxonomy" id="1892770"/>
    <lineage>
        <taxon>Eukaryota</taxon>
        <taxon>Fungi</taxon>
        <taxon>Dikarya</taxon>
        <taxon>Ascomycota</taxon>
        <taxon>Pezizomycotina</taxon>
        <taxon>Dothideomycetes</taxon>
        <taxon>Pleosporomycetidae</taxon>
        <taxon>Pleosporales</taxon>
        <taxon>Massarineae</taxon>
        <taxon>Didymosphaeriaceae</taxon>
        <taxon>Pseudopithomyces</taxon>
    </lineage>
</organism>
<dbReference type="SMART" id="SM00066">
    <property type="entry name" value="GAL4"/>
    <property type="match status" value="1"/>
</dbReference>
<dbReference type="PROSITE" id="PS00463">
    <property type="entry name" value="ZN2_CY6_FUNGAL_1"/>
    <property type="match status" value="1"/>
</dbReference>
<dbReference type="GO" id="GO:0008270">
    <property type="term" value="F:zinc ion binding"/>
    <property type="evidence" value="ECO:0007669"/>
    <property type="project" value="InterPro"/>
</dbReference>
<comment type="subcellular location">
    <subcellularLocation>
        <location evidence="1">Nucleus</location>
    </subcellularLocation>
</comment>
<proteinExistence type="predicted"/>
<name>A0AAN6LWS6_9PLEO</name>
<dbReference type="Pfam" id="PF00172">
    <property type="entry name" value="Zn_clus"/>
    <property type="match status" value="1"/>
</dbReference>
<feature type="compositionally biased region" description="Basic and acidic residues" evidence="4">
    <location>
        <begin position="364"/>
        <end position="379"/>
    </location>
</feature>
<evidence type="ECO:0000256" key="4">
    <source>
        <dbReference type="SAM" id="MobiDB-lite"/>
    </source>
</evidence>
<dbReference type="InterPro" id="IPR001138">
    <property type="entry name" value="Zn2Cys6_DnaBD"/>
</dbReference>
<dbReference type="EMBL" id="WVTA01000006">
    <property type="protein sequence ID" value="KAK3209138.1"/>
    <property type="molecule type" value="Genomic_DNA"/>
</dbReference>
<dbReference type="GO" id="GO:0000981">
    <property type="term" value="F:DNA-binding transcription factor activity, RNA polymerase II-specific"/>
    <property type="evidence" value="ECO:0007669"/>
    <property type="project" value="InterPro"/>
</dbReference>
<evidence type="ECO:0000313" key="6">
    <source>
        <dbReference type="EMBL" id="KAK3209138.1"/>
    </source>
</evidence>
<dbReference type="CDD" id="cd00067">
    <property type="entry name" value="GAL4"/>
    <property type="match status" value="1"/>
</dbReference>
<dbReference type="Pfam" id="PF04082">
    <property type="entry name" value="Fungal_trans"/>
    <property type="match status" value="1"/>
</dbReference>
<dbReference type="CDD" id="cd12148">
    <property type="entry name" value="fungal_TF_MHR"/>
    <property type="match status" value="1"/>
</dbReference>
<dbReference type="PANTHER" id="PTHR31001">
    <property type="entry name" value="UNCHARACTERIZED TRANSCRIPTIONAL REGULATORY PROTEIN"/>
    <property type="match status" value="1"/>
</dbReference>
<feature type="region of interest" description="Disordered" evidence="4">
    <location>
        <begin position="364"/>
        <end position="394"/>
    </location>
</feature>
<feature type="region of interest" description="Disordered" evidence="4">
    <location>
        <begin position="90"/>
        <end position="115"/>
    </location>
</feature>
<dbReference type="PROSITE" id="PS50048">
    <property type="entry name" value="ZN2_CY6_FUNGAL_2"/>
    <property type="match status" value="1"/>
</dbReference>
<evidence type="ECO:0000256" key="2">
    <source>
        <dbReference type="ARBA" id="ARBA00022723"/>
    </source>
</evidence>
<dbReference type="GO" id="GO:0005634">
    <property type="term" value="C:nucleus"/>
    <property type="evidence" value="ECO:0007669"/>
    <property type="project" value="UniProtKB-SubCell"/>
</dbReference>
<dbReference type="PANTHER" id="PTHR31001:SF49">
    <property type="entry name" value="ZN(II)2CYS6 TRANSCRIPTION FACTOR (EUROFUNG)"/>
    <property type="match status" value="1"/>
</dbReference>
<dbReference type="AlphaFoldDB" id="A0AAN6LWS6"/>
<evidence type="ECO:0000259" key="5">
    <source>
        <dbReference type="PROSITE" id="PS50048"/>
    </source>
</evidence>
<feature type="compositionally biased region" description="Polar residues" evidence="4">
    <location>
        <begin position="92"/>
        <end position="109"/>
    </location>
</feature>
<dbReference type="Proteomes" id="UP001280581">
    <property type="component" value="Unassembled WGS sequence"/>
</dbReference>
<dbReference type="InterPro" id="IPR036864">
    <property type="entry name" value="Zn2-C6_fun-type_DNA-bd_sf"/>
</dbReference>
<evidence type="ECO:0000256" key="1">
    <source>
        <dbReference type="ARBA" id="ARBA00004123"/>
    </source>
</evidence>
<protein>
    <recommendedName>
        <fullName evidence="5">Zn(2)-C6 fungal-type domain-containing protein</fullName>
    </recommendedName>
</protein>
<sequence>MASSAPSALWQTRARGREKPQLSCDFCRKRKLRCDRKQPCQSCIRLGQASACSFPYPQLSRSSNTPANQNVFQQRIEHLESLVRNLAESRQAETISPPASTVPSQTSVVSEEDTTPQRDFGHIHLQKNTSYYVESDHWRAILDEIDDLKDMASGEADHTQDNVDSESQRLPGADLFFLHTYPITKMEIIAALPSRPVLDSIIARYFQTADMPVTLAIHRRVFFKQYEKFWERPEDTPTMWLTILFGDQVIDKNTLLEYENIVTISREKMIQCLRLGNYMKGTPHTIEALLMFLQTEFIQGEDAHQGTWQLIGTIIRVALKMGYHRDGSHFIEISPYEAEMRRRTWYLLMQFDIASASQTGLPRAIKESQCDTSEPRSLLDDDFDDETTQLPAGRPPNEHTLAQFLVFKSRVVIVYGMICDFTTSSRQRDYSEAMNLDSLLRTSYTQKPAILELKPIHRSIMDGANLITRRLYIALTYYHAQMSLHRKFMILAKTNAKYSTSHTTCMEAALATLKLQAEMVEHTQPGRMLSKDRWKIFALIQSEFLLATIILCYNLDDDIKHSRQGKTSLSTPESTQESVAALRIAQDIWKQTQGFSKEARTAVNAIDAVLTKAQRMSGLDIMSSWSTSTLDSATDAATHSAAAPYTTQPGYQSYPFSTTGPGGQGNTSDISWNEFFDLDRSWGEWLQF</sequence>
<keyword evidence="3" id="KW-0539">Nucleus</keyword>
<dbReference type="Gene3D" id="4.10.240.10">
    <property type="entry name" value="Zn(2)-C6 fungal-type DNA-binding domain"/>
    <property type="match status" value="1"/>
</dbReference>
<evidence type="ECO:0000313" key="7">
    <source>
        <dbReference type="Proteomes" id="UP001280581"/>
    </source>
</evidence>
<gene>
    <name evidence="6" type="ORF">GRF29_69g895381</name>
</gene>
<keyword evidence="2" id="KW-0479">Metal-binding</keyword>
<dbReference type="SUPFAM" id="SSF57701">
    <property type="entry name" value="Zn2/Cys6 DNA-binding domain"/>
    <property type="match status" value="1"/>
</dbReference>
<feature type="domain" description="Zn(2)-C6 fungal-type" evidence="5">
    <location>
        <begin position="23"/>
        <end position="54"/>
    </location>
</feature>
<dbReference type="InterPro" id="IPR007219">
    <property type="entry name" value="XnlR_reg_dom"/>
</dbReference>
<comment type="caution">
    <text evidence="6">The sequence shown here is derived from an EMBL/GenBank/DDBJ whole genome shotgun (WGS) entry which is preliminary data.</text>
</comment>